<evidence type="ECO:0000313" key="1">
    <source>
        <dbReference type="EMBL" id="MPM37330.1"/>
    </source>
</evidence>
<comment type="caution">
    <text evidence="1">The sequence shown here is derived from an EMBL/GenBank/DDBJ whole genome shotgun (WGS) entry which is preliminary data.</text>
</comment>
<proteinExistence type="predicted"/>
<gene>
    <name evidence="1" type="ORF">SDC9_83940</name>
</gene>
<accession>A0A644Z8W5</accession>
<reference evidence="1" key="1">
    <citation type="submission" date="2019-08" db="EMBL/GenBank/DDBJ databases">
        <authorList>
            <person name="Kucharzyk K."/>
            <person name="Murdoch R.W."/>
            <person name="Higgins S."/>
            <person name="Loffler F."/>
        </authorList>
    </citation>
    <scope>NUCLEOTIDE SEQUENCE</scope>
</reference>
<name>A0A644Z8W5_9ZZZZ</name>
<dbReference type="AlphaFoldDB" id="A0A644Z8W5"/>
<dbReference type="AntiFam" id="ANF00082">
    <property type="entry name" value="Shadow ORF (opposite glgX)"/>
</dbReference>
<sequence>MVVNDIHDDPDPRIVQTLDHFLHFQDANFRLIGIGRVGSFRNIEVLRIIAPVVLFQGFQLVDCGKIGHRQKLDMRNAQFFQVIQPCLVAIRR</sequence>
<protein>
    <submittedName>
        <fullName evidence="1">Uncharacterized protein</fullName>
    </submittedName>
</protein>
<dbReference type="EMBL" id="VSSQ01007907">
    <property type="protein sequence ID" value="MPM37330.1"/>
    <property type="molecule type" value="Genomic_DNA"/>
</dbReference>
<organism evidence="1">
    <name type="scientific">bioreactor metagenome</name>
    <dbReference type="NCBI Taxonomy" id="1076179"/>
    <lineage>
        <taxon>unclassified sequences</taxon>
        <taxon>metagenomes</taxon>
        <taxon>ecological metagenomes</taxon>
    </lineage>
</organism>